<comment type="caution">
    <text evidence="2">The sequence shown here is derived from an EMBL/GenBank/DDBJ whole genome shotgun (WGS) entry which is preliminary data.</text>
</comment>
<evidence type="ECO:0000313" key="3">
    <source>
        <dbReference type="Proteomes" id="UP000682134"/>
    </source>
</evidence>
<name>A0A940NSP1_9BACI</name>
<dbReference type="EMBL" id="JAGIYQ010000008">
    <property type="protein sequence ID" value="MBP0726086.1"/>
    <property type="molecule type" value="Genomic_DNA"/>
</dbReference>
<dbReference type="InterPro" id="IPR047670">
    <property type="entry name" value="YfjT-like"/>
</dbReference>
<dbReference type="RefSeq" id="WP_209406333.1">
    <property type="nucleotide sequence ID" value="NZ_JAGIYQ010000008.1"/>
</dbReference>
<keyword evidence="1" id="KW-0175">Coiled coil</keyword>
<dbReference type="Proteomes" id="UP000682134">
    <property type="component" value="Unassembled WGS sequence"/>
</dbReference>
<evidence type="ECO:0000313" key="2">
    <source>
        <dbReference type="EMBL" id="MBP0726086.1"/>
    </source>
</evidence>
<evidence type="ECO:0000256" key="1">
    <source>
        <dbReference type="SAM" id="Coils"/>
    </source>
</evidence>
<proteinExistence type="predicted"/>
<protein>
    <submittedName>
        <fullName evidence="2">Uncharacterized protein</fullName>
    </submittedName>
</protein>
<sequence length="55" mass="6377">MEATNQKDQLSYIKEKFSAVMETIESLEAEELNLEELDQLISVLDDIETKCKEIQ</sequence>
<reference evidence="2" key="1">
    <citation type="submission" date="2021-04" db="EMBL/GenBank/DDBJ databases">
        <title>Genome seq and assembly of Bacillus sp.</title>
        <authorList>
            <person name="Chhetri G."/>
        </authorList>
    </citation>
    <scope>NUCLEOTIDE SEQUENCE</scope>
    <source>
        <strain evidence="2">RG28</strain>
    </source>
</reference>
<feature type="coiled-coil region" evidence="1">
    <location>
        <begin position="20"/>
        <end position="47"/>
    </location>
</feature>
<organism evidence="2 3">
    <name type="scientific">Gottfriedia endophytica</name>
    <dbReference type="NCBI Taxonomy" id="2820819"/>
    <lineage>
        <taxon>Bacteria</taxon>
        <taxon>Bacillati</taxon>
        <taxon>Bacillota</taxon>
        <taxon>Bacilli</taxon>
        <taxon>Bacillales</taxon>
        <taxon>Bacillaceae</taxon>
        <taxon>Gottfriedia</taxon>
    </lineage>
</organism>
<keyword evidence="3" id="KW-1185">Reference proteome</keyword>
<dbReference type="NCBIfam" id="NF040878">
    <property type="entry name" value="SE1561_fam"/>
    <property type="match status" value="1"/>
</dbReference>
<dbReference type="AlphaFoldDB" id="A0A940NSP1"/>
<accession>A0A940NSP1</accession>
<gene>
    <name evidence="2" type="ORF">J5Y03_12965</name>
</gene>